<evidence type="ECO:0000256" key="1">
    <source>
        <dbReference type="SAM" id="MobiDB-lite"/>
    </source>
</evidence>
<dbReference type="PROSITE" id="PS50197">
    <property type="entry name" value="BEACH"/>
    <property type="match status" value="1"/>
</dbReference>
<dbReference type="InterPro" id="IPR036372">
    <property type="entry name" value="BEACH_dom_sf"/>
</dbReference>
<feature type="region of interest" description="Disordered" evidence="1">
    <location>
        <begin position="425"/>
        <end position="446"/>
    </location>
</feature>
<dbReference type="GeneID" id="24918077"/>
<feature type="domain" description="BEACH" evidence="2">
    <location>
        <begin position="120"/>
        <end position="428"/>
    </location>
</feature>
<evidence type="ECO:0000313" key="5">
    <source>
        <dbReference type="Proteomes" id="UP000008312"/>
    </source>
</evidence>
<dbReference type="Gene3D" id="1.10.1540.10">
    <property type="entry name" value="BEACH domain"/>
    <property type="match status" value="1"/>
</dbReference>
<dbReference type="Pfam" id="PF14844">
    <property type="entry name" value="PH_BEACH"/>
    <property type="match status" value="1"/>
</dbReference>
<dbReference type="RefSeq" id="XP_012894496.1">
    <property type="nucleotide sequence ID" value="XM_013039042.1"/>
</dbReference>
<dbReference type="OMA" id="DWASSAY"/>
<dbReference type="Gene3D" id="2.30.29.30">
    <property type="entry name" value="Pleckstrin-homology domain (PH domain)/Phosphotyrosine-binding domain (PTB)"/>
    <property type="match status" value="1"/>
</dbReference>
<feature type="domain" description="BEACH-type PH" evidence="3">
    <location>
        <begin position="1"/>
        <end position="107"/>
    </location>
</feature>
<dbReference type="PROSITE" id="PS51783">
    <property type="entry name" value="PH_BEACH"/>
    <property type="match status" value="1"/>
</dbReference>
<accession>D8LXZ3</accession>
<protein>
    <recommendedName>
        <fullName evidence="6">BEACH domain-containing protein</fullName>
    </recommendedName>
</protein>
<dbReference type="OrthoDB" id="26681at2759"/>
<dbReference type="PANTHER" id="PTHR13743">
    <property type="entry name" value="BEIGE/BEACH-RELATED"/>
    <property type="match status" value="1"/>
</dbReference>
<dbReference type="Pfam" id="PF02138">
    <property type="entry name" value="Beach"/>
    <property type="match status" value="1"/>
</dbReference>
<dbReference type="SUPFAM" id="SSF81837">
    <property type="entry name" value="BEACH domain"/>
    <property type="match status" value="1"/>
</dbReference>
<proteinExistence type="predicted"/>
<keyword evidence="5" id="KW-1185">Reference proteome</keyword>
<sequence length="446" mass="49967">MDQIRGTVAILANVLYFTPDPAEIERRERKVAFYDEKIAAGRAGENVARLLGEIRGEEQKLALLTSEEFRSYRLRGTAVELFFASGVSLFFAFDSPAVRKEFHAVLRSLALPRLEPFLGETAAERWSRDSSEARWHRGELSNLEYVLRVNRLAGRSYNDLSQYPIVPWVLSNYTSPLLDLRNPANFRRLDRPMGGQSEKRFSAMQQKFEMMRQLEAEEAADPLADPLRLLCPPPRHHATLPSSSATVLWSLLRLEPYATLHVVLQGGRFDRPDRQCASVAGAWRGACENENDCRELVPEWYALPAVFQNVNKFDLGPLQGAAERLGAIRLPDWASSAYDFVLSMQDAFESEFVGSHLHQWIDLVFGALQRGAGAEKAGNVFPHLAYLTEAQAEALARDQPDLYLQAAEIVENFGQIPAQVGFPAEIERRSAPRPTAHGKRTGSATA</sequence>
<dbReference type="CDD" id="cd06071">
    <property type="entry name" value="Beach"/>
    <property type="match status" value="1"/>
</dbReference>
<dbReference type="AlphaFoldDB" id="D8LXZ3"/>
<organism evidence="4">
    <name type="scientific">Blastocystis hominis</name>
    <dbReference type="NCBI Taxonomy" id="12968"/>
    <lineage>
        <taxon>Eukaryota</taxon>
        <taxon>Sar</taxon>
        <taxon>Stramenopiles</taxon>
        <taxon>Bigyra</taxon>
        <taxon>Opalozoa</taxon>
        <taxon>Opalinata</taxon>
        <taxon>Blastocystidae</taxon>
        <taxon>Blastocystis</taxon>
    </lineage>
</organism>
<dbReference type="InterPro" id="IPR011993">
    <property type="entry name" value="PH-like_dom_sf"/>
</dbReference>
<dbReference type="SUPFAM" id="SSF50729">
    <property type="entry name" value="PH domain-like"/>
    <property type="match status" value="1"/>
</dbReference>
<evidence type="ECO:0000259" key="2">
    <source>
        <dbReference type="PROSITE" id="PS50197"/>
    </source>
</evidence>
<dbReference type="InterPro" id="IPR050865">
    <property type="entry name" value="BEACH_Domain"/>
</dbReference>
<dbReference type="Proteomes" id="UP000008312">
    <property type="component" value="Unassembled WGS sequence"/>
</dbReference>
<dbReference type="InParanoid" id="D8LXZ3"/>
<name>D8LXZ3_BLAHO</name>
<gene>
    <name evidence="4" type="ORF">GSBLH_T00000787001</name>
</gene>
<dbReference type="SMART" id="SM01026">
    <property type="entry name" value="Beach"/>
    <property type="match status" value="1"/>
</dbReference>
<reference evidence="4" key="1">
    <citation type="submission" date="2010-02" db="EMBL/GenBank/DDBJ databases">
        <title>Sequencing and annotation of the Blastocystis hominis genome.</title>
        <authorList>
            <person name="Wincker P."/>
        </authorList>
    </citation>
    <scope>NUCLEOTIDE SEQUENCE</scope>
    <source>
        <strain evidence="4">Singapore isolate B</strain>
    </source>
</reference>
<dbReference type="InterPro" id="IPR023362">
    <property type="entry name" value="PH-BEACH_dom"/>
</dbReference>
<evidence type="ECO:0000313" key="4">
    <source>
        <dbReference type="EMBL" id="CBK20448.2"/>
    </source>
</evidence>
<dbReference type="InterPro" id="IPR000409">
    <property type="entry name" value="BEACH_dom"/>
</dbReference>
<evidence type="ECO:0000259" key="3">
    <source>
        <dbReference type="PROSITE" id="PS51783"/>
    </source>
</evidence>
<evidence type="ECO:0008006" key="6">
    <source>
        <dbReference type="Google" id="ProtNLM"/>
    </source>
</evidence>
<dbReference type="EMBL" id="FN668639">
    <property type="protein sequence ID" value="CBK20448.2"/>
    <property type="molecule type" value="Genomic_DNA"/>
</dbReference>